<dbReference type="RefSeq" id="WP_129886178.1">
    <property type="nucleotide sequence ID" value="NZ_CP035758.1"/>
</dbReference>
<dbReference type="Proteomes" id="UP000290365">
    <property type="component" value="Chromosome"/>
</dbReference>
<dbReference type="SMART" id="SM00530">
    <property type="entry name" value="HTH_XRE"/>
    <property type="match status" value="1"/>
</dbReference>
<feature type="domain" description="HTH cro/C1-type" evidence="1">
    <location>
        <begin position="12"/>
        <end position="67"/>
    </location>
</feature>
<proteinExistence type="predicted"/>
<organism evidence="2 3">
    <name type="scientific">Ktedonosporobacter rubrisoli</name>
    <dbReference type="NCBI Taxonomy" id="2509675"/>
    <lineage>
        <taxon>Bacteria</taxon>
        <taxon>Bacillati</taxon>
        <taxon>Chloroflexota</taxon>
        <taxon>Ktedonobacteria</taxon>
        <taxon>Ktedonobacterales</taxon>
        <taxon>Ktedonosporobacteraceae</taxon>
        <taxon>Ktedonosporobacter</taxon>
    </lineage>
</organism>
<evidence type="ECO:0000259" key="1">
    <source>
        <dbReference type="PROSITE" id="PS50943"/>
    </source>
</evidence>
<evidence type="ECO:0000313" key="3">
    <source>
        <dbReference type="Proteomes" id="UP000290365"/>
    </source>
</evidence>
<gene>
    <name evidence="2" type="ORF">EPA93_06005</name>
</gene>
<dbReference type="EMBL" id="CP035758">
    <property type="protein sequence ID" value="QBD75580.1"/>
    <property type="molecule type" value="Genomic_DNA"/>
</dbReference>
<protein>
    <submittedName>
        <fullName evidence="2">XRE family transcriptional regulator</fullName>
    </submittedName>
</protein>
<dbReference type="CDD" id="cd00093">
    <property type="entry name" value="HTH_XRE"/>
    <property type="match status" value="1"/>
</dbReference>
<dbReference type="InterPro" id="IPR010982">
    <property type="entry name" value="Lambda_DNA-bd_dom_sf"/>
</dbReference>
<evidence type="ECO:0000313" key="2">
    <source>
        <dbReference type="EMBL" id="QBD75580.1"/>
    </source>
</evidence>
<sequence length="78" mass="9012">MYAETMRIRLRVKELAEAKEMSMTRLHIRSEVAYNTIRRIFRNPYAEVTTTTLERLASALGVAPSELIEDVEDAEEKP</sequence>
<dbReference type="GO" id="GO:0003677">
    <property type="term" value="F:DNA binding"/>
    <property type="evidence" value="ECO:0007669"/>
    <property type="project" value="InterPro"/>
</dbReference>
<dbReference type="InterPro" id="IPR001387">
    <property type="entry name" value="Cro/C1-type_HTH"/>
</dbReference>
<dbReference type="AlphaFoldDB" id="A0A4P6JKR3"/>
<name>A0A4P6JKR3_KTERU</name>
<dbReference type="KEGG" id="kbs:EPA93_06005"/>
<dbReference type="SUPFAM" id="SSF47413">
    <property type="entry name" value="lambda repressor-like DNA-binding domains"/>
    <property type="match status" value="1"/>
</dbReference>
<dbReference type="PROSITE" id="PS50943">
    <property type="entry name" value="HTH_CROC1"/>
    <property type="match status" value="1"/>
</dbReference>
<accession>A0A4P6JKR3</accession>
<reference evidence="2 3" key="1">
    <citation type="submission" date="2019-01" db="EMBL/GenBank/DDBJ databases">
        <title>Ktedonosporobacter rubrisoli SCAWS-G2.</title>
        <authorList>
            <person name="Huang Y."/>
            <person name="Yan B."/>
        </authorList>
    </citation>
    <scope>NUCLEOTIDE SEQUENCE [LARGE SCALE GENOMIC DNA]</scope>
    <source>
        <strain evidence="2 3">SCAWS-G2</strain>
    </source>
</reference>
<dbReference type="Gene3D" id="1.10.260.40">
    <property type="entry name" value="lambda repressor-like DNA-binding domains"/>
    <property type="match status" value="1"/>
</dbReference>
<dbReference type="Pfam" id="PF13443">
    <property type="entry name" value="HTH_26"/>
    <property type="match status" value="1"/>
</dbReference>
<keyword evidence="3" id="KW-1185">Reference proteome</keyword>
<dbReference type="OrthoDB" id="9803760at2"/>